<dbReference type="EMBL" id="VVIM01000009">
    <property type="protein sequence ID" value="KAB0792907.1"/>
    <property type="molecule type" value="Genomic_DNA"/>
</dbReference>
<feature type="chain" id="PRO_5024410646" description="UPAR/Ly6 domain-containing protein" evidence="1">
    <location>
        <begin position="23"/>
        <end position="112"/>
    </location>
</feature>
<dbReference type="InParanoid" id="A0A5N4A6F8"/>
<evidence type="ECO:0000313" key="2">
    <source>
        <dbReference type="EMBL" id="KAB0792907.1"/>
    </source>
</evidence>
<name>A0A5N4A6F8_PHOPY</name>
<comment type="caution">
    <text evidence="2">The sequence shown here is derived from an EMBL/GenBank/DDBJ whole genome shotgun (WGS) entry which is preliminary data.</text>
</comment>
<evidence type="ECO:0000256" key="1">
    <source>
        <dbReference type="SAM" id="SignalP"/>
    </source>
</evidence>
<reference evidence="2 3" key="1">
    <citation type="journal article" date="2018" name="Elife">
        <title>Firefly genomes illuminate parallel origins of bioluminescence in beetles.</title>
        <authorList>
            <person name="Fallon T.R."/>
            <person name="Lower S.E."/>
            <person name="Chang C.H."/>
            <person name="Bessho-Uehara M."/>
            <person name="Martin G.J."/>
            <person name="Bewick A.J."/>
            <person name="Behringer M."/>
            <person name="Debat H.J."/>
            <person name="Wong I."/>
            <person name="Day J.C."/>
            <person name="Suvorov A."/>
            <person name="Silva C.J."/>
            <person name="Stanger-Hall K.F."/>
            <person name="Hall D.W."/>
            <person name="Schmitz R.J."/>
            <person name="Nelson D.R."/>
            <person name="Lewis S.M."/>
            <person name="Shigenobu S."/>
            <person name="Bybee S.M."/>
            <person name="Larracuente A.M."/>
            <person name="Oba Y."/>
            <person name="Weng J.K."/>
        </authorList>
    </citation>
    <scope>NUCLEOTIDE SEQUENCE [LARGE SCALE GENOMIC DNA]</scope>
    <source>
        <strain evidence="2">1611_PpyrPB1</strain>
        <tissue evidence="2">Whole body</tissue>
    </source>
</reference>
<organism evidence="2 3">
    <name type="scientific">Photinus pyralis</name>
    <name type="common">Common eastern firefly</name>
    <name type="synonym">Lampyris pyralis</name>
    <dbReference type="NCBI Taxonomy" id="7054"/>
    <lineage>
        <taxon>Eukaryota</taxon>
        <taxon>Metazoa</taxon>
        <taxon>Ecdysozoa</taxon>
        <taxon>Arthropoda</taxon>
        <taxon>Hexapoda</taxon>
        <taxon>Insecta</taxon>
        <taxon>Pterygota</taxon>
        <taxon>Neoptera</taxon>
        <taxon>Endopterygota</taxon>
        <taxon>Coleoptera</taxon>
        <taxon>Polyphaga</taxon>
        <taxon>Elateriformia</taxon>
        <taxon>Elateroidea</taxon>
        <taxon>Lampyridae</taxon>
        <taxon>Lampyrinae</taxon>
        <taxon>Photinus</taxon>
    </lineage>
</organism>
<evidence type="ECO:0008006" key="4">
    <source>
        <dbReference type="Google" id="ProtNLM"/>
    </source>
</evidence>
<dbReference type="InterPro" id="IPR045860">
    <property type="entry name" value="Snake_toxin-like_sf"/>
</dbReference>
<accession>A0A5N4A6F8</accession>
<proteinExistence type="predicted"/>
<dbReference type="AlphaFoldDB" id="A0A5N4A6F8"/>
<gene>
    <name evidence="2" type="ORF">PPYR_12527</name>
</gene>
<keyword evidence="3" id="KW-1185">Reference proteome</keyword>
<protein>
    <recommendedName>
        <fullName evidence="4">UPAR/Ly6 domain-containing protein</fullName>
    </recommendedName>
</protein>
<keyword evidence="1" id="KW-0732">Signal</keyword>
<sequence>MAARHLLIFACALLLCVQNAYSLSCYKCEKEACKAEVSKEQFCTTEKDVCYSLSHPKSGNVMERGCKTKDFCDIYASCKTCTSDFCNSTPTILPSFLLIGVSALVAGRFFRG</sequence>
<dbReference type="SUPFAM" id="SSF57302">
    <property type="entry name" value="Snake toxin-like"/>
    <property type="match status" value="1"/>
</dbReference>
<feature type="signal peptide" evidence="1">
    <location>
        <begin position="1"/>
        <end position="22"/>
    </location>
</feature>
<dbReference type="OrthoDB" id="6781434at2759"/>
<evidence type="ECO:0000313" key="3">
    <source>
        <dbReference type="Proteomes" id="UP000327044"/>
    </source>
</evidence>
<dbReference type="Proteomes" id="UP000327044">
    <property type="component" value="Unassembled WGS sequence"/>
</dbReference>